<dbReference type="eggNOG" id="arCOG00615">
    <property type="taxonomic scope" value="Archaea"/>
</dbReference>
<dbReference type="HOGENOM" id="CLU_012153_2_3_2"/>
<organism evidence="4 5">
    <name type="scientific">Methanobrevibacter ruminantium (strain ATCC 35063 / DSM 1093 / JCM 13430 / OCM 146 / M1)</name>
    <name type="common">Methanobacterium ruminantium</name>
    <dbReference type="NCBI Taxonomy" id="634498"/>
    <lineage>
        <taxon>Archaea</taxon>
        <taxon>Methanobacteriati</taxon>
        <taxon>Methanobacteriota</taxon>
        <taxon>Methanomada group</taxon>
        <taxon>Methanobacteria</taxon>
        <taxon>Methanobacteriales</taxon>
        <taxon>Methanobacteriaceae</taxon>
        <taxon>Methanobrevibacter</taxon>
    </lineage>
</organism>
<evidence type="ECO:0000313" key="5">
    <source>
        <dbReference type="Proteomes" id="UP000008680"/>
    </source>
</evidence>
<keyword evidence="1" id="KW-0285">Flavoprotein</keyword>
<keyword evidence="2" id="KW-0560">Oxidoreductase</keyword>
<dbReference type="Pfam" id="PF00724">
    <property type="entry name" value="Oxidored_FMN"/>
    <property type="match status" value="2"/>
</dbReference>
<dbReference type="GO" id="GO:0010181">
    <property type="term" value="F:FMN binding"/>
    <property type="evidence" value="ECO:0007669"/>
    <property type="project" value="InterPro"/>
</dbReference>
<dbReference type="KEGG" id="mru:mru_2164"/>
<dbReference type="OrthoDB" id="122964at2157"/>
<dbReference type="EMBL" id="CP001719">
    <property type="protein sequence ID" value="ADC48014.1"/>
    <property type="molecule type" value="Genomic_DNA"/>
</dbReference>
<dbReference type="InterPro" id="IPR013785">
    <property type="entry name" value="Aldolase_TIM"/>
</dbReference>
<name>D3E1C9_METRM</name>
<sequence>MHLDSPLKIKNICLSNRIVMPPMAREESIDGKVTYPLIEYYRMRAKSTGLIIVEHEYVREEGKSSPKQLSMADDSVIDGYIELTESIHREGSFAIAQINHGRYGSISSNNVNLNGISIEEIEDIKKAFVEAAVRSQKSGFDGVEIHAAHEYLLNQFYSPYTNKRTDEYGGSLENRMRLHNEIIREIREAVGDDYIIAIRFGAYDYLEGGSKMEDIPAAVKSFVESGVDMIDISGGLCRYQNPYSREPGYFKDLSKIAKESCDIPVILTGGVKKAKDAERLINEGYCDLIGIGRALLMDGDWSKKAIRKVRKIKSDK</sequence>
<dbReference type="PATRIC" id="fig|634498.28.peg.2164"/>
<proteinExistence type="predicted"/>
<dbReference type="PANTHER" id="PTHR43656">
    <property type="entry name" value="BINDING OXIDOREDUCTASE, PUTATIVE (AFU_ORTHOLOGUE AFUA_2G08260)-RELATED"/>
    <property type="match status" value="1"/>
</dbReference>
<evidence type="ECO:0000259" key="3">
    <source>
        <dbReference type="Pfam" id="PF00724"/>
    </source>
</evidence>
<keyword evidence="5" id="KW-1185">Reference proteome</keyword>
<gene>
    <name evidence="4" type="ordered locus">mru_2164</name>
</gene>
<dbReference type="CDD" id="cd02803">
    <property type="entry name" value="OYE_like_FMN_family"/>
    <property type="match status" value="1"/>
</dbReference>
<dbReference type="PANTHER" id="PTHR43656:SF2">
    <property type="entry name" value="BINDING OXIDOREDUCTASE, PUTATIVE (AFU_ORTHOLOGUE AFUA_2G08260)-RELATED"/>
    <property type="match status" value="1"/>
</dbReference>
<feature type="domain" description="NADH:flavin oxidoreductase/NADH oxidase N-terminal" evidence="3">
    <location>
        <begin position="113"/>
        <end position="306"/>
    </location>
</feature>
<dbReference type="STRING" id="634498.mru_2164"/>
<evidence type="ECO:0000256" key="2">
    <source>
        <dbReference type="ARBA" id="ARBA00023002"/>
    </source>
</evidence>
<protein>
    <submittedName>
        <fullName evidence="4">NADH:flavin oxidoreductase/NADH oxidase family protein</fullName>
    </submittedName>
</protein>
<dbReference type="GO" id="GO:0016491">
    <property type="term" value="F:oxidoreductase activity"/>
    <property type="evidence" value="ECO:0007669"/>
    <property type="project" value="UniProtKB-KW"/>
</dbReference>
<accession>D3E1C9</accession>
<dbReference type="Gene3D" id="3.20.20.70">
    <property type="entry name" value="Aldolase class I"/>
    <property type="match status" value="1"/>
</dbReference>
<reference evidence="4 5" key="1">
    <citation type="journal article" date="2010" name="PLoS ONE">
        <title>The genome sequence of the rumen methanogen Methanobrevibacter ruminantium reveals new possibilities for controlling ruminant methane emissions.</title>
        <authorList>
            <person name="Leahy S.C."/>
            <person name="Kelly W.J."/>
            <person name="Altermann E."/>
            <person name="Ronimus R.S."/>
            <person name="Yeoman C.J."/>
            <person name="Pacheco D.M."/>
            <person name="Li D."/>
            <person name="Kong Z."/>
            <person name="McTavish S."/>
            <person name="Sang C."/>
            <person name="Lambie S.C."/>
            <person name="Janssen P.H."/>
            <person name="Dey D."/>
            <person name="Attwood G.T."/>
        </authorList>
    </citation>
    <scope>NUCLEOTIDE SEQUENCE [LARGE SCALE GENOMIC DNA]</scope>
    <source>
        <strain evidence="5">ATCC 35063 / DSM 1093 / JCM 13430 / OCM 146 / M1</strain>
    </source>
</reference>
<feature type="domain" description="NADH:flavin oxidoreductase/NADH oxidase N-terminal" evidence="3">
    <location>
        <begin position="5"/>
        <end position="101"/>
    </location>
</feature>
<dbReference type="AlphaFoldDB" id="D3E1C9"/>
<dbReference type="SUPFAM" id="SSF51395">
    <property type="entry name" value="FMN-linked oxidoreductases"/>
    <property type="match status" value="1"/>
</dbReference>
<dbReference type="InterPro" id="IPR001155">
    <property type="entry name" value="OxRdtase_FMN_N"/>
</dbReference>
<dbReference type="InterPro" id="IPR051799">
    <property type="entry name" value="NADH_flavin_oxidoreductase"/>
</dbReference>
<dbReference type="RefSeq" id="WP_012956962.1">
    <property type="nucleotide sequence ID" value="NC_013790.1"/>
</dbReference>
<evidence type="ECO:0000256" key="1">
    <source>
        <dbReference type="ARBA" id="ARBA00022630"/>
    </source>
</evidence>
<dbReference type="Proteomes" id="UP000008680">
    <property type="component" value="Chromosome"/>
</dbReference>
<dbReference type="GeneID" id="8771845"/>
<evidence type="ECO:0000313" key="4">
    <source>
        <dbReference type="EMBL" id="ADC48014.1"/>
    </source>
</evidence>